<dbReference type="PANTHER" id="PTHR44757">
    <property type="entry name" value="DIGUANYLATE CYCLASE DGCP"/>
    <property type="match status" value="1"/>
</dbReference>
<dbReference type="SUPFAM" id="SSF141868">
    <property type="entry name" value="EAL domain-like"/>
    <property type="match status" value="1"/>
</dbReference>
<dbReference type="PROSITE" id="PS50883">
    <property type="entry name" value="EAL"/>
    <property type="match status" value="1"/>
</dbReference>
<dbReference type="NCBIfam" id="TIGR00254">
    <property type="entry name" value="GGDEF"/>
    <property type="match status" value="1"/>
</dbReference>
<dbReference type="SMART" id="SM00267">
    <property type="entry name" value="GGDEF"/>
    <property type="match status" value="1"/>
</dbReference>
<sequence>MTHDSASPAAGEPVATARMPADGPLVDDWTAALHATSFVSMTGMHRGEYLSRLVHRVHRLMTDTAFDRAGALRIGGDLVAAHYTDPTSLDRSLRVLTTHLTPATSSPAQVQRMGALLAGIAAGYAQALQDRTRAEQERISRSTFAARAAAEEARWASEARFGAVFANTLTGIGIADVEGRIVEVNGALCDIFGFQAEDFVGQSVFAFIHDDDEPGTWDQVKAMANGELDHLRMRKSYAGKDGQQIWTDLVLSLVRDQQDEPRFLVAMVADISEEHQLQTRLRYQAEHDALTGLPNRSRFLRELGQSLGTPGGPRIGVCYLDIDGFKAVNDTFGHHAGDELLRVVAGRLSALLDPERDLVARLSGDEFAVLVRADPARVRDVAQAAVEAVRRPVVILGHEIRVSVSIGVVDRVGGDFDPVALLKAADSTLYWAKNEGRDRYVLHDPVRYRSDLQRSDVAAQLPAAVDRGELVVDFQPLVRLHDHALVGAEALVRWNRPDGRRLGPDHFIALAERTGSIVALGAEVLRQSCVQARVWADAHPGSPFLLSVNIAARQLAEPGIVDTISGILEQTRWPAERLQLELTERDVMVPDGGASAMLRRLAAMGVTIVIDDFGTGYSNLAYLHRLPVHGLKLAGPFVTDAPADNAALLGAVVTLAHSLHLTVTAESVETAGQAAQLGELGCDVAQGWYFGMPGRIDLIQP</sequence>
<evidence type="ECO:0000259" key="4">
    <source>
        <dbReference type="PROSITE" id="PS50887"/>
    </source>
</evidence>
<keyword evidence="6" id="KW-1185">Reference proteome</keyword>
<dbReference type="InterPro" id="IPR052155">
    <property type="entry name" value="Biofilm_reg_signaling"/>
</dbReference>
<organism evidence="5 6">
    <name type="scientific">Pseudonocardia endophytica</name>
    <dbReference type="NCBI Taxonomy" id="401976"/>
    <lineage>
        <taxon>Bacteria</taxon>
        <taxon>Bacillati</taxon>
        <taxon>Actinomycetota</taxon>
        <taxon>Actinomycetes</taxon>
        <taxon>Pseudonocardiales</taxon>
        <taxon>Pseudonocardiaceae</taxon>
        <taxon>Pseudonocardia</taxon>
    </lineage>
</organism>
<feature type="domain" description="EAL" evidence="3">
    <location>
        <begin position="454"/>
        <end position="701"/>
    </location>
</feature>
<dbReference type="InterPro" id="IPR000700">
    <property type="entry name" value="PAS-assoc_C"/>
</dbReference>
<dbReference type="InterPro" id="IPR035919">
    <property type="entry name" value="EAL_sf"/>
</dbReference>
<dbReference type="Gene3D" id="3.30.450.20">
    <property type="entry name" value="PAS domain"/>
    <property type="match status" value="1"/>
</dbReference>
<dbReference type="CDD" id="cd01949">
    <property type="entry name" value="GGDEF"/>
    <property type="match status" value="1"/>
</dbReference>
<feature type="domain" description="GGDEF" evidence="4">
    <location>
        <begin position="313"/>
        <end position="445"/>
    </location>
</feature>
<dbReference type="InterPro" id="IPR001633">
    <property type="entry name" value="EAL_dom"/>
</dbReference>
<evidence type="ECO:0000259" key="2">
    <source>
        <dbReference type="PROSITE" id="PS50113"/>
    </source>
</evidence>
<dbReference type="InterPro" id="IPR035965">
    <property type="entry name" value="PAS-like_dom_sf"/>
</dbReference>
<dbReference type="InterPro" id="IPR043128">
    <property type="entry name" value="Rev_trsase/Diguanyl_cyclase"/>
</dbReference>
<reference evidence="5 6" key="1">
    <citation type="submission" date="2019-03" db="EMBL/GenBank/DDBJ databases">
        <title>Sequencing the genomes of 1000 actinobacteria strains.</title>
        <authorList>
            <person name="Klenk H.-P."/>
        </authorList>
    </citation>
    <scope>NUCLEOTIDE SEQUENCE [LARGE SCALE GENOMIC DNA]</scope>
    <source>
        <strain evidence="5 6">DSM 44969</strain>
    </source>
</reference>
<dbReference type="RefSeq" id="WP_132426099.1">
    <property type="nucleotide sequence ID" value="NZ_SMFZ01000001.1"/>
</dbReference>
<evidence type="ECO:0000313" key="6">
    <source>
        <dbReference type="Proteomes" id="UP000295560"/>
    </source>
</evidence>
<name>A0A4R1I0K5_PSEEN</name>
<dbReference type="OrthoDB" id="23692at2"/>
<dbReference type="InterPro" id="IPR029787">
    <property type="entry name" value="Nucleotide_cyclase"/>
</dbReference>
<dbReference type="PROSITE" id="PS50113">
    <property type="entry name" value="PAC"/>
    <property type="match status" value="1"/>
</dbReference>
<dbReference type="Pfam" id="PF13426">
    <property type="entry name" value="PAS_9"/>
    <property type="match status" value="1"/>
</dbReference>
<evidence type="ECO:0000259" key="1">
    <source>
        <dbReference type="PROSITE" id="PS50112"/>
    </source>
</evidence>
<dbReference type="SMART" id="SM00086">
    <property type="entry name" value="PAC"/>
    <property type="match status" value="1"/>
</dbReference>
<dbReference type="CDD" id="cd00130">
    <property type="entry name" value="PAS"/>
    <property type="match status" value="1"/>
</dbReference>
<dbReference type="InterPro" id="IPR001610">
    <property type="entry name" value="PAC"/>
</dbReference>
<dbReference type="InterPro" id="IPR000160">
    <property type="entry name" value="GGDEF_dom"/>
</dbReference>
<accession>A0A4R1I0K5</accession>
<feature type="domain" description="PAS" evidence="1">
    <location>
        <begin position="157"/>
        <end position="227"/>
    </location>
</feature>
<dbReference type="PROSITE" id="PS50887">
    <property type="entry name" value="GGDEF"/>
    <property type="match status" value="1"/>
</dbReference>
<dbReference type="Pfam" id="PF00563">
    <property type="entry name" value="EAL"/>
    <property type="match status" value="1"/>
</dbReference>
<dbReference type="SUPFAM" id="SSF55073">
    <property type="entry name" value="Nucleotide cyclase"/>
    <property type="match status" value="1"/>
</dbReference>
<dbReference type="SMART" id="SM00091">
    <property type="entry name" value="PAS"/>
    <property type="match status" value="1"/>
</dbReference>
<proteinExistence type="predicted"/>
<gene>
    <name evidence="5" type="ORF">EV378_3272</name>
</gene>
<dbReference type="Gene3D" id="3.30.70.270">
    <property type="match status" value="1"/>
</dbReference>
<comment type="caution">
    <text evidence="5">The sequence shown here is derived from an EMBL/GenBank/DDBJ whole genome shotgun (WGS) entry which is preliminary data.</text>
</comment>
<dbReference type="AlphaFoldDB" id="A0A4R1I0K5"/>
<dbReference type="Proteomes" id="UP000295560">
    <property type="component" value="Unassembled WGS sequence"/>
</dbReference>
<dbReference type="CDD" id="cd01948">
    <property type="entry name" value="EAL"/>
    <property type="match status" value="1"/>
</dbReference>
<dbReference type="SMART" id="SM00052">
    <property type="entry name" value="EAL"/>
    <property type="match status" value="1"/>
</dbReference>
<dbReference type="InterPro" id="IPR000014">
    <property type="entry name" value="PAS"/>
</dbReference>
<dbReference type="SUPFAM" id="SSF55785">
    <property type="entry name" value="PYP-like sensor domain (PAS domain)"/>
    <property type="match status" value="1"/>
</dbReference>
<dbReference type="NCBIfam" id="TIGR00229">
    <property type="entry name" value="sensory_box"/>
    <property type="match status" value="1"/>
</dbReference>
<protein>
    <submittedName>
        <fullName evidence="5">PAS domain S-box-containing protein/diguanylate cyclase (GGDEF)-like protein</fullName>
    </submittedName>
</protein>
<evidence type="ECO:0000259" key="3">
    <source>
        <dbReference type="PROSITE" id="PS50883"/>
    </source>
</evidence>
<dbReference type="Gene3D" id="3.20.20.450">
    <property type="entry name" value="EAL domain"/>
    <property type="match status" value="1"/>
</dbReference>
<dbReference type="PANTHER" id="PTHR44757:SF2">
    <property type="entry name" value="BIOFILM ARCHITECTURE MAINTENANCE PROTEIN MBAA"/>
    <property type="match status" value="1"/>
</dbReference>
<feature type="domain" description="PAC" evidence="2">
    <location>
        <begin position="227"/>
        <end position="283"/>
    </location>
</feature>
<dbReference type="EMBL" id="SMFZ01000001">
    <property type="protein sequence ID" value="TCK27401.1"/>
    <property type="molecule type" value="Genomic_DNA"/>
</dbReference>
<evidence type="ECO:0000313" key="5">
    <source>
        <dbReference type="EMBL" id="TCK27401.1"/>
    </source>
</evidence>
<dbReference type="PROSITE" id="PS50112">
    <property type="entry name" value="PAS"/>
    <property type="match status" value="1"/>
</dbReference>
<dbReference type="Pfam" id="PF00990">
    <property type="entry name" value="GGDEF"/>
    <property type="match status" value="1"/>
</dbReference>